<dbReference type="Proteomes" id="UP000602087">
    <property type="component" value="Unassembled WGS sequence"/>
</dbReference>
<feature type="domain" description="PPM-type phosphatase" evidence="5">
    <location>
        <begin position="366"/>
        <end position="584"/>
    </location>
</feature>
<evidence type="ECO:0000256" key="1">
    <source>
        <dbReference type="ARBA" id="ARBA00022801"/>
    </source>
</evidence>
<dbReference type="PANTHER" id="PTHR43156">
    <property type="entry name" value="STAGE II SPORULATION PROTEIN E-RELATED"/>
    <property type="match status" value="1"/>
</dbReference>
<dbReference type="PANTHER" id="PTHR43156:SF2">
    <property type="entry name" value="STAGE II SPORULATION PROTEIN E"/>
    <property type="match status" value="1"/>
</dbReference>
<dbReference type="Gene3D" id="3.30.450.40">
    <property type="match status" value="1"/>
</dbReference>
<dbReference type="EMBL" id="JAEINH010000001">
    <property type="protein sequence ID" value="MBI9113768.1"/>
    <property type="molecule type" value="Genomic_DNA"/>
</dbReference>
<dbReference type="AlphaFoldDB" id="A0A934I9D3"/>
<feature type="domain" description="GAF" evidence="3">
    <location>
        <begin position="188"/>
        <end position="339"/>
    </location>
</feature>
<keyword evidence="1" id="KW-0378">Hydrolase</keyword>
<comment type="caution">
    <text evidence="6">The sequence shown here is derived from an EMBL/GenBank/DDBJ whole genome shotgun (WGS) entry which is preliminary data.</text>
</comment>
<dbReference type="InterPro" id="IPR029016">
    <property type="entry name" value="GAF-like_dom_sf"/>
</dbReference>
<feature type="domain" description="PAS" evidence="4">
    <location>
        <begin position="12"/>
        <end position="78"/>
    </location>
</feature>
<dbReference type="InterPro" id="IPR035965">
    <property type="entry name" value="PAS-like_dom_sf"/>
</dbReference>
<evidence type="ECO:0000259" key="4">
    <source>
        <dbReference type="SMART" id="SM00091"/>
    </source>
</evidence>
<dbReference type="SUPFAM" id="SSF55781">
    <property type="entry name" value="GAF domain-like"/>
    <property type="match status" value="1"/>
</dbReference>
<name>A0A934I9D3_9MICO</name>
<evidence type="ECO:0000256" key="2">
    <source>
        <dbReference type="SAM" id="Coils"/>
    </source>
</evidence>
<gene>
    <name evidence="6" type="ORF">JAV76_01915</name>
</gene>
<organism evidence="6 7">
    <name type="scientific">Sanguibacter suaedae</name>
    <dbReference type="NCBI Taxonomy" id="2795737"/>
    <lineage>
        <taxon>Bacteria</taxon>
        <taxon>Bacillati</taxon>
        <taxon>Actinomycetota</taxon>
        <taxon>Actinomycetes</taxon>
        <taxon>Micrococcales</taxon>
        <taxon>Sanguibacteraceae</taxon>
        <taxon>Sanguibacter</taxon>
    </lineage>
</organism>
<evidence type="ECO:0000313" key="6">
    <source>
        <dbReference type="EMBL" id="MBI9113768.1"/>
    </source>
</evidence>
<dbReference type="Pfam" id="PF13185">
    <property type="entry name" value="GAF_2"/>
    <property type="match status" value="1"/>
</dbReference>
<dbReference type="InterPro" id="IPR003018">
    <property type="entry name" value="GAF"/>
</dbReference>
<dbReference type="SUPFAM" id="SSF55785">
    <property type="entry name" value="PYP-like sensor domain (PAS domain)"/>
    <property type="match status" value="1"/>
</dbReference>
<evidence type="ECO:0000313" key="7">
    <source>
        <dbReference type="Proteomes" id="UP000602087"/>
    </source>
</evidence>
<dbReference type="SMART" id="SM00065">
    <property type="entry name" value="GAF"/>
    <property type="match status" value="1"/>
</dbReference>
<keyword evidence="2" id="KW-0175">Coiled coil</keyword>
<dbReference type="SMART" id="SM00331">
    <property type="entry name" value="PP2C_SIG"/>
    <property type="match status" value="1"/>
</dbReference>
<proteinExistence type="predicted"/>
<dbReference type="Gene3D" id="3.60.40.10">
    <property type="entry name" value="PPM-type phosphatase domain"/>
    <property type="match status" value="1"/>
</dbReference>
<protein>
    <submittedName>
        <fullName evidence="6">SpoIIE family protein phosphatase</fullName>
    </submittedName>
</protein>
<dbReference type="Pfam" id="PF08448">
    <property type="entry name" value="PAS_4"/>
    <property type="match status" value="1"/>
</dbReference>
<dbReference type="RefSeq" id="WP_198732317.1">
    <property type="nucleotide sequence ID" value="NZ_JAEINH010000001.1"/>
</dbReference>
<dbReference type="Gene3D" id="3.30.450.20">
    <property type="entry name" value="PAS domain"/>
    <property type="match status" value="1"/>
</dbReference>
<dbReference type="InterPro" id="IPR001932">
    <property type="entry name" value="PPM-type_phosphatase-like_dom"/>
</dbReference>
<dbReference type="GO" id="GO:0016791">
    <property type="term" value="F:phosphatase activity"/>
    <property type="evidence" value="ECO:0007669"/>
    <property type="project" value="TreeGrafter"/>
</dbReference>
<evidence type="ECO:0000259" key="5">
    <source>
        <dbReference type="SMART" id="SM00331"/>
    </source>
</evidence>
<dbReference type="InterPro" id="IPR052016">
    <property type="entry name" value="Bact_Sigma-Reg"/>
</dbReference>
<feature type="coiled-coil region" evidence="2">
    <location>
        <begin position="325"/>
        <end position="352"/>
    </location>
</feature>
<dbReference type="CDD" id="cd00130">
    <property type="entry name" value="PAS"/>
    <property type="match status" value="1"/>
</dbReference>
<dbReference type="InterPro" id="IPR036457">
    <property type="entry name" value="PPM-type-like_dom_sf"/>
</dbReference>
<dbReference type="InterPro" id="IPR000014">
    <property type="entry name" value="PAS"/>
</dbReference>
<sequence>MSDHDQSGRAGIDFAALFDALPTPYLVLTPDLVVVATNPARDRATGRSADDVVGKHLFDAFPDDPLDPDARATANLAASLERVRVSGRPDTMPVQRYNVPRPDGTFEKRWWLPVNAPVLDADGTVTHLVHRAEDVTAYMESLTGTAEGEHDLYQHHHALREALTEEAGAARRLTGLMEVTRHLTGAEDVTELAEIVVHRGLSVLGADGGSVAVLDDDGTSVHLTVTTSLGPDVHAAYGRLRLDDPLPAAVATATGEPVVLPDRQASLRWSDGMADVLDLTGMVAWVSLPLSAGDRVLGSLTIGWEADQTFTERDLELMTVFATLCGQALHRIDSLTRELEQVAAERNLSEALQRSLLTEAAQADDLEVAVRYSPSARHAQIGGDWYDAFVVPPGTLTFAIGDVTGHDRHAAATMAQLRNLLRGVSMTLGKPPAAVLSGLDVAMKGLGLGTFATAVLAQVEQTPEQERVGSRTLRWSNAGHYPPLLLLPDGGARFLQAPSELLLGFGDVASRTDHDVELPTGATVLLYTDGLIDRRGVPAKDGLRWLLETVRAHADLGPEELCDMLLGSVADEHEDDIALLALRATTGSGGS</sequence>
<keyword evidence="7" id="KW-1185">Reference proteome</keyword>
<accession>A0A934I9D3</accession>
<evidence type="ECO:0000259" key="3">
    <source>
        <dbReference type="SMART" id="SM00065"/>
    </source>
</evidence>
<dbReference type="SMART" id="SM00091">
    <property type="entry name" value="PAS"/>
    <property type="match status" value="1"/>
</dbReference>
<reference evidence="6" key="1">
    <citation type="submission" date="2020-12" db="EMBL/GenBank/DDBJ databases">
        <title>Sanguibacter suaedae sp. nov., isolated from Suaeda aralocaspica.</title>
        <authorList>
            <person name="Ma Q."/>
        </authorList>
    </citation>
    <scope>NUCLEOTIDE SEQUENCE</scope>
    <source>
        <strain evidence="6">YZGR15</strain>
    </source>
</reference>
<dbReference type="InterPro" id="IPR013656">
    <property type="entry name" value="PAS_4"/>
</dbReference>
<dbReference type="Pfam" id="PF07228">
    <property type="entry name" value="SpoIIE"/>
    <property type="match status" value="1"/>
</dbReference>